<evidence type="ECO:0000256" key="2">
    <source>
        <dbReference type="ARBA" id="ARBA00022475"/>
    </source>
</evidence>
<evidence type="ECO:0000256" key="3">
    <source>
        <dbReference type="ARBA" id="ARBA00022692"/>
    </source>
</evidence>
<feature type="domain" description="EamA" evidence="9">
    <location>
        <begin position="107"/>
        <end position="232"/>
    </location>
</feature>
<accession>A0A8J2S892</accession>
<dbReference type="AlphaFoldDB" id="A0A8J2S892"/>
<comment type="caution">
    <text evidence="10">The sequence shown here is derived from an EMBL/GenBank/DDBJ whole genome shotgun (WGS) entry which is preliminary data.</text>
</comment>
<feature type="transmembrane region" description="Helical" evidence="7">
    <location>
        <begin position="245"/>
        <end position="266"/>
    </location>
</feature>
<dbReference type="GO" id="GO:0005886">
    <property type="term" value="C:plasma membrane"/>
    <property type="evidence" value="ECO:0007669"/>
    <property type="project" value="UniProtKB-SubCell"/>
</dbReference>
<feature type="signal peptide" evidence="8">
    <location>
        <begin position="1"/>
        <end position="18"/>
    </location>
</feature>
<dbReference type="PANTHER" id="PTHR42920:SF5">
    <property type="entry name" value="EAMA DOMAIN-CONTAINING PROTEIN"/>
    <property type="match status" value="1"/>
</dbReference>
<dbReference type="InterPro" id="IPR037185">
    <property type="entry name" value="EmrE-like"/>
</dbReference>
<feature type="transmembrane region" description="Helical" evidence="7">
    <location>
        <begin position="161"/>
        <end position="180"/>
    </location>
</feature>
<gene>
    <name evidence="10" type="ORF">PECAL_1P32260</name>
</gene>
<dbReference type="InterPro" id="IPR051258">
    <property type="entry name" value="Diverse_Substrate_Transporter"/>
</dbReference>
<feature type="chain" id="PRO_5035301370" description="EamA domain-containing protein" evidence="8">
    <location>
        <begin position="19"/>
        <end position="435"/>
    </location>
</feature>
<dbReference type="InterPro" id="IPR000620">
    <property type="entry name" value="EamA_dom"/>
</dbReference>
<evidence type="ECO:0000259" key="9">
    <source>
        <dbReference type="Pfam" id="PF00892"/>
    </source>
</evidence>
<sequence>MRLITLAIAARAWIAALALVSPPAHRWSAAPPAPRRPTALRSTTTTDTDAEPITIETVDDLLDAPQVNCARGVCVIDETEPEVCEFDENMEEIVCVPAETPLWPKALLLGSSVLYGTNFALGRLMNDALPAAASTSARFVLAGVALFPFLLRLAPNLRRDALVCGCFTALGYVTQSLALVDTPAATVAFLGALTVVVCPTCAFLVEKRTDLGFRDAPQVWVAAILALVGVGFLELPSVLAGGGDLLSAGDALSVLQAVGFGTSFYLTERMMQKEPTQALSITAAQVSVTAFISAVWAFCDGYGIGPFDGGWLLDDTLRATHTIPGLFLDPSLRAVAAAAAWTGLVTTAANRVAETTALGQVTSSEASVLLATEPLWAAVFGALLINEALEPEDIAGGALICAACVTAAQDRDTMRRFLRLDESSREDTSSTTSKS</sequence>
<feature type="transmembrane region" description="Helical" evidence="7">
    <location>
        <begin position="278"/>
        <end position="298"/>
    </location>
</feature>
<keyword evidence="5 7" id="KW-0472">Membrane</keyword>
<organism evidence="10 11">
    <name type="scientific">Pelagomonas calceolata</name>
    <dbReference type="NCBI Taxonomy" id="35677"/>
    <lineage>
        <taxon>Eukaryota</taxon>
        <taxon>Sar</taxon>
        <taxon>Stramenopiles</taxon>
        <taxon>Ochrophyta</taxon>
        <taxon>Pelagophyceae</taxon>
        <taxon>Pelagomonadales</taxon>
        <taxon>Pelagomonadaceae</taxon>
        <taxon>Pelagomonas</taxon>
    </lineage>
</organism>
<dbReference type="Proteomes" id="UP000789595">
    <property type="component" value="Unassembled WGS sequence"/>
</dbReference>
<feature type="domain" description="EamA" evidence="9">
    <location>
        <begin position="249"/>
        <end position="405"/>
    </location>
</feature>
<evidence type="ECO:0000313" key="11">
    <source>
        <dbReference type="Proteomes" id="UP000789595"/>
    </source>
</evidence>
<keyword evidence="4 7" id="KW-1133">Transmembrane helix</keyword>
<dbReference type="SUPFAM" id="SSF103481">
    <property type="entry name" value="Multidrug resistance efflux transporter EmrE"/>
    <property type="match status" value="2"/>
</dbReference>
<evidence type="ECO:0000313" key="10">
    <source>
        <dbReference type="EMBL" id="CAH0366718.1"/>
    </source>
</evidence>
<protein>
    <recommendedName>
        <fullName evidence="9">EamA domain-containing protein</fullName>
    </recommendedName>
</protein>
<keyword evidence="3 7" id="KW-0812">Transmembrane</keyword>
<keyword evidence="11" id="KW-1185">Reference proteome</keyword>
<evidence type="ECO:0000256" key="5">
    <source>
        <dbReference type="ARBA" id="ARBA00023136"/>
    </source>
</evidence>
<dbReference type="OrthoDB" id="2017960at2759"/>
<proteinExistence type="predicted"/>
<evidence type="ECO:0000256" key="4">
    <source>
        <dbReference type="ARBA" id="ARBA00022989"/>
    </source>
</evidence>
<dbReference type="PANTHER" id="PTHR42920">
    <property type="entry name" value="OS03G0707200 PROTEIN-RELATED"/>
    <property type="match status" value="1"/>
</dbReference>
<dbReference type="Pfam" id="PF00892">
    <property type="entry name" value="EamA"/>
    <property type="match status" value="2"/>
</dbReference>
<reference evidence="10" key="1">
    <citation type="submission" date="2021-11" db="EMBL/GenBank/DDBJ databases">
        <authorList>
            <consortium name="Genoscope - CEA"/>
            <person name="William W."/>
        </authorList>
    </citation>
    <scope>NUCLEOTIDE SEQUENCE</scope>
</reference>
<feature type="transmembrane region" description="Helical" evidence="7">
    <location>
        <begin position="186"/>
        <end position="205"/>
    </location>
</feature>
<feature type="transmembrane region" description="Helical" evidence="7">
    <location>
        <begin position="217"/>
        <end position="239"/>
    </location>
</feature>
<feature type="transmembrane region" description="Helical" evidence="7">
    <location>
        <begin position="128"/>
        <end position="149"/>
    </location>
</feature>
<evidence type="ECO:0000256" key="7">
    <source>
        <dbReference type="SAM" id="Phobius"/>
    </source>
</evidence>
<keyword evidence="8" id="KW-0732">Signal</keyword>
<name>A0A8J2S892_9STRA</name>
<comment type="subcellular location">
    <subcellularLocation>
        <location evidence="1">Cell membrane</location>
        <topology evidence="1">Multi-pass membrane protein</topology>
    </subcellularLocation>
</comment>
<feature type="compositionally biased region" description="Low complexity" evidence="6">
    <location>
        <begin position="25"/>
        <end position="47"/>
    </location>
</feature>
<evidence type="ECO:0000256" key="6">
    <source>
        <dbReference type="SAM" id="MobiDB-lite"/>
    </source>
</evidence>
<keyword evidence="2" id="KW-1003">Cell membrane</keyword>
<dbReference type="EMBL" id="CAKKNE010000001">
    <property type="protein sequence ID" value="CAH0366718.1"/>
    <property type="molecule type" value="Genomic_DNA"/>
</dbReference>
<feature type="region of interest" description="Disordered" evidence="6">
    <location>
        <begin position="25"/>
        <end position="50"/>
    </location>
</feature>
<evidence type="ECO:0000256" key="8">
    <source>
        <dbReference type="SAM" id="SignalP"/>
    </source>
</evidence>
<evidence type="ECO:0000256" key="1">
    <source>
        <dbReference type="ARBA" id="ARBA00004651"/>
    </source>
</evidence>